<dbReference type="InterPro" id="IPR012337">
    <property type="entry name" value="RNaseH-like_sf"/>
</dbReference>
<evidence type="ECO:0000313" key="3">
    <source>
        <dbReference type="Proteomes" id="UP000494365"/>
    </source>
</evidence>
<organism evidence="2 3">
    <name type="scientific">Paraburkholderia ultramafica</name>
    <dbReference type="NCBI Taxonomy" id="1544867"/>
    <lineage>
        <taxon>Bacteria</taxon>
        <taxon>Pseudomonadati</taxon>
        <taxon>Pseudomonadota</taxon>
        <taxon>Betaproteobacteria</taxon>
        <taxon>Burkholderiales</taxon>
        <taxon>Burkholderiaceae</taxon>
        <taxon>Paraburkholderia</taxon>
    </lineage>
</organism>
<protein>
    <submittedName>
        <fullName evidence="2">IS3 family transposase ISPpr7</fullName>
    </submittedName>
</protein>
<evidence type="ECO:0000259" key="1">
    <source>
        <dbReference type="PROSITE" id="PS50994"/>
    </source>
</evidence>
<accession>A0A6S7BTW4</accession>
<proteinExistence type="predicted"/>
<dbReference type="InterPro" id="IPR048020">
    <property type="entry name" value="Transpos_IS3"/>
</dbReference>
<dbReference type="NCBIfam" id="NF033516">
    <property type="entry name" value="transpos_IS3"/>
    <property type="match status" value="1"/>
</dbReference>
<dbReference type="Pfam" id="PF00665">
    <property type="entry name" value="rve"/>
    <property type="match status" value="1"/>
</dbReference>
<dbReference type="PANTHER" id="PTHR46889:SF5">
    <property type="entry name" value="INTEGRASE PROTEIN"/>
    <property type="match status" value="1"/>
</dbReference>
<dbReference type="SUPFAM" id="SSF53098">
    <property type="entry name" value="Ribonuclease H-like"/>
    <property type="match status" value="1"/>
</dbReference>
<reference evidence="2 3" key="1">
    <citation type="submission" date="2020-04" db="EMBL/GenBank/DDBJ databases">
        <authorList>
            <person name="De Canck E."/>
        </authorList>
    </citation>
    <scope>NUCLEOTIDE SEQUENCE [LARGE SCALE GENOMIC DNA]</scope>
    <source>
        <strain evidence="2 3">LMG 28614</strain>
    </source>
</reference>
<dbReference type="GO" id="GO:0003676">
    <property type="term" value="F:nucleic acid binding"/>
    <property type="evidence" value="ECO:0007669"/>
    <property type="project" value="InterPro"/>
</dbReference>
<gene>
    <name evidence="2" type="ORF">LMG28614_05622</name>
</gene>
<name>A0A6S7BTW4_9BURK</name>
<dbReference type="PROSITE" id="PS50994">
    <property type="entry name" value="INTEGRASE"/>
    <property type="match status" value="1"/>
</dbReference>
<sequence length="359" mass="40704">MTSLEERKTLIDLIVEATAAGARQARACGVLGLSARTIQRWQSGEPDAVDGRSLRCYEPPHKLSAAERAELLAVANSAEFGHLPPSQIVPRLADQQRYIASESTFYRVLREEKQLAHRRSERPASTRSKPRAVCADAPNQLYSWDITYLPATIRGQYFYLYLFMDVFSRKIVGWQVYAEESSAQASEILKDICAREAIPPGQVILHSDNGGPMKGATMLATLQALGVMPSLSRPAVSNDNPYSESLFKTLKYRPAYPLQAFDTLFAARTWVAELVRWYNHEHRHSAIRFVTPAQRHANLDQEILDRRAAFYESARQRHPLRWKGPTRNWQRIHVVHLNPDRADPDSVISQPYNQELKAA</sequence>
<feature type="domain" description="Integrase catalytic" evidence="1">
    <location>
        <begin position="134"/>
        <end position="300"/>
    </location>
</feature>
<dbReference type="EMBL" id="CADIKK010000033">
    <property type="protein sequence ID" value="CAB3802496.1"/>
    <property type="molecule type" value="Genomic_DNA"/>
</dbReference>
<dbReference type="InterPro" id="IPR001584">
    <property type="entry name" value="Integrase_cat-core"/>
</dbReference>
<evidence type="ECO:0000313" key="2">
    <source>
        <dbReference type="EMBL" id="CAB3802496.1"/>
    </source>
</evidence>
<dbReference type="AlphaFoldDB" id="A0A6S7BTW4"/>
<dbReference type="Proteomes" id="UP000494365">
    <property type="component" value="Unassembled WGS sequence"/>
</dbReference>
<dbReference type="Pfam" id="PF13565">
    <property type="entry name" value="HTH_32"/>
    <property type="match status" value="1"/>
</dbReference>
<keyword evidence="3" id="KW-1185">Reference proteome</keyword>
<dbReference type="PANTHER" id="PTHR46889">
    <property type="entry name" value="TRANSPOSASE INSF FOR INSERTION SEQUENCE IS3B-RELATED"/>
    <property type="match status" value="1"/>
</dbReference>
<dbReference type="GO" id="GO:0015074">
    <property type="term" value="P:DNA integration"/>
    <property type="evidence" value="ECO:0007669"/>
    <property type="project" value="InterPro"/>
</dbReference>
<dbReference type="Gene3D" id="3.30.420.10">
    <property type="entry name" value="Ribonuclease H-like superfamily/Ribonuclease H"/>
    <property type="match status" value="1"/>
</dbReference>
<dbReference type="InterPro" id="IPR050900">
    <property type="entry name" value="Transposase_IS3/IS150/IS904"/>
</dbReference>
<dbReference type="InterPro" id="IPR036397">
    <property type="entry name" value="RNaseH_sf"/>
</dbReference>